<accession>A0AAN7GVQ5</accession>
<dbReference type="Proteomes" id="UP001301958">
    <property type="component" value="Unassembled WGS sequence"/>
</dbReference>
<proteinExistence type="predicted"/>
<evidence type="ECO:0000313" key="3">
    <source>
        <dbReference type="Proteomes" id="UP001301958"/>
    </source>
</evidence>
<feature type="compositionally biased region" description="Low complexity" evidence="1">
    <location>
        <begin position="52"/>
        <end position="61"/>
    </location>
</feature>
<protein>
    <submittedName>
        <fullName evidence="2">Uncharacterized protein</fullName>
    </submittedName>
</protein>
<reference evidence="2" key="2">
    <citation type="submission" date="2023-05" db="EMBL/GenBank/DDBJ databases">
        <authorList>
            <consortium name="Lawrence Berkeley National Laboratory"/>
            <person name="Steindorff A."/>
            <person name="Hensen N."/>
            <person name="Bonometti L."/>
            <person name="Westerberg I."/>
            <person name="Brannstrom I.O."/>
            <person name="Guillou S."/>
            <person name="Cros-Aarteil S."/>
            <person name="Calhoun S."/>
            <person name="Haridas S."/>
            <person name="Kuo A."/>
            <person name="Mondo S."/>
            <person name="Pangilinan J."/>
            <person name="Riley R."/>
            <person name="Labutti K."/>
            <person name="Andreopoulos B."/>
            <person name="Lipzen A."/>
            <person name="Chen C."/>
            <person name="Yanf M."/>
            <person name="Daum C."/>
            <person name="Ng V."/>
            <person name="Clum A."/>
            <person name="Ohm R."/>
            <person name="Martin F."/>
            <person name="Silar P."/>
            <person name="Natvig D."/>
            <person name="Lalanne C."/>
            <person name="Gautier V."/>
            <person name="Ament-Velasquez S.L."/>
            <person name="Kruys A."/>
            <person name="Hutchinson M.I."/>
            <person name="Powell A.J."/>
            <person name="Barry K."/>
            <person name="Miller A.N."/>
            <person name="Grigoriev I.V."/>
            <person name="Debuchy R."/>
            <person name="Gladieux P."/>
            <person name="Thoren M.H."/>
            <person name="Johannesson H."/>
        </authorList>
    </citation>
    <scope>NUCLEOTIDE SEQUENCE</scope>
    <source>
        <strain evidence="2">CBS 990.96</strain>
    </source>
</reference>
<organism evidence="2 3">
    <name type="scientific">Podospora fimiseda</name>
    <dbReference type="NCBI Taxonomy" id="252190"/>
    <lineage>
        <taxon>Eukaryota</taxon>
        <taxon>Fungi</taxon>
        <taxon>Dikarya</taxon>
        <taxon>Ascomycota</taxon>
        <taxon>Pezizomycotina</taxon>
        <taxon>Sordariomycetes</taxon>
        <taxon>Sordariomycetidae</taxon>
        <taxon>Sordariales</taxon>
        <taxon>Podosporaceae</taxon>
        <taxon>Podospora</taxon>
    </lineage>
</organism>
<keyword evidence="3" id="KW-1185">Reference proteome</keyword>
<sequence length="69" mass="7293">MRGSGGDRAAAVSQGLTFFMRKRLKNVATSPLEITERRQVGDAEALFGGAMGTTSDGSTTSRRGKDSEL</sequence>
<comment type="caution">
    <text evidence="2">The sequence shown here is derived from an EMBL/GenBank/DDBJ whole genome shotgun (WGS) entry which is preliminary data.</text>
</comment>
<dbReference type="AlphaFoldDB" id="A0AAN7GVQ5"/>
<reference evidence="2" key="1">
    <citation type="journal article" date="2023" name="Mol. Phylogenet. Evol.">
        <title>Genome-scale phylogeny and comparative genomics of the fungal order Sordariales.</title>
        <authorList>
            <person name="Hensen N."/>
            <person name="Bonometti L."/>
            <person name="Westerberg I."/>
            <person name="Brannstrom I.O."/>
            <person name="Guillou S."/>
            <person name="Cros-Aarteil S."/>
            <person name="Calhoun S."/>
            <person name="Haridas S."/>
            <person name="Kuo A."/>
            <person name="Mondo S."/>
            <person name="Pangilinan J."/>
            <person name="Riley R."/>
            <person name="LaButti K."/>
            <person name="Andreopoulos B."/>
            <person name="Lipzen A."/>
            <person name="Chen C."/>
            <person name="Yan M."/>
            <person name="Daum C."/>
            <person name="Ng V."/>
            <person name="Clum A."/>
            <person name="Steindorff A."/>
            <person name="Ohm R.A."/>
            <person name="Martin F."/>
            <person name="Silar P."/>
            <person name="Natvig D.O."/>
            <person name="Lalanne C."/>
            <person name="Gautier V."/>
            <person name="Ament-Velasquez S.L."/>
            <person name="Kruys A."/>
            <person name="Hutchinson M.I."/>
            <person name="Powell A.J."/>
            <person name="Barry K."/>
            <person name="Miller A.N."/>
            <person name="Grigoriev I.V."/>
            <person name="Debuchy R."/>
            <person name="Gladieux P."/>
            <person name="Hiltunen Thoren M."/>
            <person name="Johannesson H."/>
        </authorList>
    </citation>
    <scope>NUCLEOTIDE SEQUENCE</scope>
    <source>
        <strain evidence="2">CBS 990.96</strain>
    </source>
</reference>
<gene>
    <name evidence="2" type="ORF">QBC38DRAFT_454713</name>
</gene>
<name>A0AAN7GVQ5_9PEZI</name>
<evidence type="ECO:0000313" key="2">
    <source>
        <dbReference type="EMBL" id="KAK4228001.1"/>
    </source>
</evidence>
<dbReference type="EMBL" id="MU865324">
    <property type="protein sequence ID" value="KAK4228001.1"/>
    <property type="molecule type" value="Genomic_DNA"/>
</dbReference>
<evidence type="ECO:0000256" key="1">
    <source>
        <dbReference type="SAM" id="MobiDB-lite"/>
    </source>
</evidence>
<feature type="region of interest" description="Disordered" evidence="1">
    <location>
        <begin position="45"/>
        <end position="69"/>
    </location>
</feature>